<protein>
    <submittedName>
        <fullName evidence="15">Beta-1-4-galactosyltransferase 7</fullName>
    </submittedName>
</protein>
<dbReference type="Pfam" id="PF13733">
    <property type="entry name" value="Glyco_transf_7N"/>
    <property type="match status" value="1"/>
</dbReference>
<dbReference type="Gene3D" id="3.90.550.10">
    <property type="entry name" value="Spore Coat Polysaccharide Biosynthesis Protein SpsA, Chain A"/>
    <property type="match status" value="1"/>
</dbReference>
<evidence type="ECO:0000313" key="16">
    <source>
        <dbReference type="Proteomes" id="UP000276133"/>
    </source>
</evidence>
<feature type="domain" description="Galactosyltransferase C-terminal" evidence="13">
    <location>
        <begin position="432"/>
        <end position="501"/>
    </location>
</feature>
<evidence type="ECO:0000259" key="13">
    <source>
        <dbReference type="Pfam" id="PF02709"/>
    </source>
</evidence>
<comment type="subcellular location">
    <subcellularLocation>
        <location evidence="1">Membrane</location>
        <topology evidence="1">Single-pass type II membrane protein</topology>
    </subcellularLocation>
</comment>
<dbReference type="GO" id="GO:0005794">
    <property type="term" value="C:Golgi apparatus"/>
    <property type="evidence" value="ECO:0007669"/>
    <property type="project" value="TreeGrafter"/>
</dbReference>
<evidence type="ECO:0000256" key="9">
    <source>
        <dbReference type="ARBA" id="ARBA00023136"/>
    </source>
</evidence>
<dbReference type="SUPFAM" id="SSF53448">
    <property type="entry name" value="Nucleotide-diphospho-sugar transferases"/>
    <property type="match status" value="1"/>
</dbReference>
<evidence type="ECO:0000256" key="4">
    <source>
        <dbReference type="ARBA" id="ARBA00022676"/>
    </source>
</evidence>
<evidence type="ECO:0000256" key="12">
    <source>
        <dbReference type="SAM" id="MobiDB-lite"/>
    </source>
</evidence>
<feature type="coiled-coil region" evidence="11">
    <location>
        <begin position="17"/>
        <end position="51"/>
    </location>
</feature>
<dbReference type="OrthoDB" id="6020664at2759"/>
<comment type="pathway">
    <text evidence="2">Protein modification; protein glycosylation.</text>
</comment>
<evidence type="ECO:0000256" key="7">
    <source>
        <dbReference type="ARBA" id="ARBA00022968"/>
    </source>
</evidence>
<reference evidence="15 16" key="1">
    <citation type="journal article" date="2018" name="Sci. Rep.">
        <title>Genomic signatures of local adaptation to the degree of environmental predictability in rotifers.</title>
        <authorList>
            <person name="Franch-Gras L."/>
            <person name="Hahn C."/>
            <person name="Garcia-Roger E.M."/>
            <person name="Carmona M.J."/>
            <person name="Serra M."/>
            <person name="Gomez A."/>
        </authorList>
    </citation>
    <scope>NUCLEOTIDE SEQUENCE [LARGE SCALE GENOMIC DNA]</scope>
    <source>
        <strain evidence="15">HYR1</strain>
    </source>
</reference>
<dbReference type="Pfam" id="PF02709">
    <property type="entry name" value="Glyco_transf_7C"/>
    <property type="match status" value="1"/>
</dbReference>
<dbReference type="GO" id="GO:0046525">
    <property type="term" value="F:xylosylprotein 4-beta-galactosyltransferase activity"/>
    <property type="evidence" value="ECO:0007669"/>
    <property type="project" value="TreeGrafter"/>
</dbReference>
<dbReference type="UniPathway" id="UPA00378"/>
<evidence type="ECO:0000256" key="11">
    <source>
        <dbReference type="SAM" id="Coils"/>
    </source>
</evidence>
<keyword evidence="4 15" id="KW-0328">Glycosyltransferase</keyword>
<dbReference type="GO" id="GO:0016020">
    <property type="term" value="C:membrane"/>
    <property type="evidence" value="ECO:0007669"/>
    <property type="project" value="UniProtKB-SubCell"/>
</dbReference>
<evidence type="ECO:0000256" key="3">
    <source>
        <dbReference type="ARBA" id="ARBA00005735"/>
    </source>
</evidence>
<keyword evidence="7" id="KW-0735">Signal-anchor</keyword>
<evidence type="ECO:0000256" key="1">
    <source>
        <dbReference type="ARBA" id="ARBA00004606"/>
    </source>
</evidence>
<dbReference type="STRING" id="10195.A0A3M7S6P2"/>
<keyword evidence="6" id="KW-0812">Transmembrane</keyword>
<comment type="caution">
    <text evidence="15">The sequence shown here is derived from an EMBL/GenBank/DDBJ whole genome shotgun (WGS) entry which is preliminary data.</text>
</comment>
<keyword evidence="5 15" id="KW-0808">Transferase</keyword>
<keyword evidence="11" id="KW-0175">Coiled coil</keyword>
<evidence type="ECO:0000256" key="10">
    <source>
        <dbReference type="ARBA" id="ARBA00023180"/>
    </source>
</evidence>
<keyword evidence="10" id="KW-0325">Glycoprotein</keyword>
<dbReference type="Proteomes" id="UP000276133">
    <property type="component" value="Unassembled WGS sequence"/>
</dbReference>
<feature type="region of interest" description="Disordered" evidence="12">
    <location>
        <begin position="147"/>
        <end position="199"/>
    </location>
</feature>
<sequence>MQSTFGLHSEKETPIGFMTIEHENLKLRDENRKLKEENERLKENLKNVIFHSDELSKLLKSLSLEPENPACSNMDQSIMFGAKKNPYEEYENRPAKSRLTMNHEWDWENKPIKPTSILVNQSSIDYQRRRSKSVCFGERNLIHELIEMENNRSTDQPDNKMEVEKEEKQTNKRLDSSEEENLPKDKPSKKVKSKKIAPKPAANKIVSKITIQPRIYNLDTSSESNQNEIQNEKPVTLPSNKCNCNGDCLTNRCSCKKSLTGCSSRCHNGNPCKNLSALKENKFLMKRNVCSDPEQRLTPKKISKHTQTTNRTNLVNFLMAKLKQNLKLKSNLFFFLFGLITNRKLAVVVPFRDRFEELIFFVPHISKFLHSKSINFKIFIVNQVDSYRFNRASLINIGFLVSMNECDYMAMHDVDLLPLSEKLDYSYPLKGPFHVSTPGLHPEYNYSTFIGGILIITKEDFIHTNGMSNRYWGWGREDDEFYLRLQKANITVQRPNLRDFTTGRNFTFFNNHNAEKRKRDKKRFLKQKKESLVRDHTGLDTIQYRLHEKKEILIDKFVCTVVNVELFCDRYDTHWCNMDYQFF</sequence>
<evidence type="ECO:0000256" key="6">
    <source>
        <dbReference type="ARBA" id="ARBA00022692"/>
    </source>
</evidence>
<dbReference type="InterPro" id="IPR027791">
    <property type="entry name" value="Galactosyl_T_C"/>
</dbReference>
<keyword evidence="8" id="KW-1133">Transmembrane helix</keyword>
<evidence type="ECO:0000256" key="8">
    <source>
        <dbReference type="ARBA" id="ARBA00022989"/>
    </source>
</evidence>
<evidence type="ECO:0000313" key="15">
    <source>
        <dbReference type="EMBL" id="RNA31278.1"/>
    </source>
</evidence>
<dbReference type="PANTHER" id="PTHR19300">
    <property type="entry name" value="BETA-1,4-GALACTOSYLTRANSFERASE"/>
    <property type="match status" value="1"/>
</dbReference>
<evidence type="ECO:0000259" key="14">
    <source>
        <dbReference type="Pfam" id="PF13733"/>
    </source>
</evidence>
<dbReference type="InterPro" id="IPR003859">
    <property type="entry name" value="Galactosyl_T"/>
</dbReference>
<dbReference type="GO" id="GO:0030166">
    <property type="term" value="P:proteoglycan biosynthetic process"/>
    <property type="evidence" value="ECO:0007669"/>
    <property type="project" value="TreeGrafter"/>
</dbReference>
<gene>
    <name evidence="15" type="ORF">BpHYR1_033872</name>
</gene>
<feature type="domain" description="Galactosyltransferase N-terminal" evidence="14">
    <location>
        <begin position="341"/>
        <end position="425"/>
    </location>
</feature>
<dbReference type="EMBL" id="REGN01001958">
    <property type="protein sequence ID" value="RNA31278.1"/>
    <property type="molecule type" value="Genomic_DNA"/>
</dbReference>
<dbReference type="PANTHER" id="PTHR19300:SF30">
    <property type="entry name" value="BETA-1,4-GALACTOSYLTRANSFERASE 7"/>
    <property type="match status" value="1"/>
</dbReference>
<feature type="compositionally biased region" description="Basic and acidic residues" evidence="12">
    <location>
        <begin position="147"/>
        <end position="188"/>
    </location>
</feature>
<dbReference type="InterPro" id="IPR027995">
    <property type="entry name" value="Galactosyl_T_N"/>
</dbReference>
<keyword evidence="9" id="KW-0472">Membrane</keyword>
<dbReference type="AlphaFoldDB" id="A0A3M7S6P2"/>
<keyword evidence="16" id="KW-1185">Reference proteome</keyword>
<dbReference type="GO" id="GO:0005975">
    <property type="term" value="P:carbohydrate metabolic process"/>
    <property type="evidence" value="ECO:0007669"/>
    <property type="project" value="InterPro"/>
</dbReference>
<dbReference type="PRINTS" id="PR02050">
    <property type="entry name" value="B14GALTRFASE"/>
</dbReference>
<organism evidence="15 16">
    <name type="scientific">Brachionus plicatilis</name>
    <name type="common">Marine rotifer</name>
    <name type="synonym">Brachionus muelleri</name>
    <dbReference type="NCBI Taxonomy" id="10195"/>
    <lineage>
        <taxon>Eukaryota</taxon>
        <taxon>Metazoa</taxon>
        <taxon>Spiralia</taxon>
        <taxon>Gnathifera</taxon>
        <taxon>Rotifera</taxon>
        <taxon>Eurotatoria</taxon>
        <taxon>Monogononta</taxon>
        <taxon>Pseudotrocha</taxon>
        <taxon>Ploima</taxon>
        <taxon>Brachionidae</taxon>
        <taxon>Brachionus</taxon>
    </lineage>
</organism>
<evidence type="ECO:0000256" key="2">
    <source>
        <dbReference type="ARBA" id="ARBA00004922"/>
    </source>
</evidence>
<evidence type="ECO:0000256" key="5">
    <source>
        <dbReference type="ARBA" id="ARBA00022679"/>
    </source>
</evidence>
<comment type="similarity">
    <text evidence="3">Belongs to the glycosyltransferase 7 family.</text>
</comment>
<proteinExistence type="inferred from homology"/>
<name>A0A3M7S6P2_BRAPC</name>
<dbReference type="InterPro" id="IPR029044">
    <property type="entry name" value="Nucleotide-diphossugar_trans"/>
</dbReference>
<accession>A0A3M7S6P2</accession>